<proteinExistence type="predicted"/>
<comment type="caution">
    <text evidence="3">The sequence shown here is derived from an EMBL/GenBank/DDBJ whole genome shotgun (WGS) entry which is preliminary data.</text>
</comment>
<evidence type="ECO:0000256" key="1">
    <source>
        <dbReference type="SAM" id="MobiDB-lite"/>
    </source>
</evidence>
<evidence type="ECO:0000313" key="3">
    <source>
        <dbReference type="EMBL" id="MDI3389853.1"/>
    </source>
</evidence>
<feature type="signal peptide" evidence="2">
    <location>
        <begin position="1"/>
        <end position="25"/>
    </location>
</feature>
<protein>
    <recommendedName>
        <fullName evidence="5">Lipoprotein</fullName>
    </recommendedName>
</protein>
<dbReference type="PROSITE" id="PS51257">
    <property type="entry name" value="PROKAR_LIPOPROTEIN"/>
    <property type="match status" value="1"/>
</dbReference>
<dbReference type="EMBL" id="JASCIR010000033">
    <property type="protein sequence ID" value="MDI3389853.1"/>
    <property type="molecule type" value="Genomic_DNA"/>
</dbReference>
<accession>A0ABT6RZI0</accession>
<gene>
    <name evidence="3" type="ORF">QIS99_27215</name>
</gene>
<evidence type="ECO:0008006" key="5">
    <source>
        <dbReference type="Google" id="ProtNLM"/>
    </source>
</evidence>
<organism evidence="3 4">
    <name type="scientific">Streptomyces solicavernae</name>
    <dbReference type="NCBI Taxonomy" id="3043614"/>
    <lineage>
        <taxon>Bacteria</taxon>
        <taxon>Bacillati</taxon>
        <taxon>Actinomycetota</taxon>
        <taxon>Actinomycetes</taxon>
        <taxon>Kitasatosporales</taxon>
        <taxon>Streptomycetaceae</taxon>
        <taxon>Streptomyces</taxon>
    </lineage>
</organism>
<name>A0ABT6RZI0_9ACTN</name>
<evidence type="ECO:0000313" key="4">
    <source>
        <dbReference type="Proteomes" id="UP001224661"/>
    </source>
</evidence>
<feature type="chain" id="PRO_5046786115" description="Lipoprotein" evidence="2">
    <location>
        <begin position="26"/>
        <end position="202"/>
    </location>
</feature>
<keyword evidence="2" id="KW-0732">Signal</keyword>
<evidence type="ECO:0000256" key="2">
    <source>
        <dbReference type="SAM" id="SignalP"/>
    </source>
</evidence>
<feature type="compositionally biased region" description="Basic and acidic residues" evidence="1">
    <location>
        <begin position="178"/>
        <end position="193"/>
    </location>
</feature>
<sequence length="202" mass="22003">MSRRSITGHMAWVALAVTLLCSCGAAPKEKDQTVERPRMNMQEAGDRDERLLDESINAVTPQVKWKRYSSNEVACSTGVNEPTGTANVKRSRVITTKISEQRRGAFLGLIERHWKKNGYTLTGADADPEMPSLFAKTPDSFAISVEFGYKGAAYFTITSPCAAESSLTFPAGTPGKPDGPEEKPDPTPSHESDYWSSAGPDE</sequence>
<dbReference type="RefSeq" id="WP_282516323.1">
    <property type="nucleotide sequence ID" value="NZ_JASCIR010000033.1"/>
</dbReference>
<dbReference type="Proteomes" id="UP001224661">
    <property type="component" value="Unassembled WGS sequence"/>
</dbReference>
<feature type="region of interest" description="Disordered" evidence="1">
    <location>
        <begin position="165"/>
        <end position="202"/>
    </location>
</feature>
<reference evidence="3 4" key="1">
    <citation type="submission" date="2023-05" db="EMBL/GenBank/DDBJ databases">
        <title>Draft genome sequence of Streptomyces sp. B-S-A8 isolated from a cave soil in Thailand.</title>
        <authorList>
            <person name="Chamroensaksri N."/>
            <person name="Muangham S."/>
        </authorList>
    </citation>
    <scope>NUCLEOTIDE SEQUENCE [LARGE SCALE GENOMIC DNA]</scope>
    <source>
        <strain evidence="3 4">B-S-A8</strain>
    </source>
</reference>
<keyword evidence="4" id="KW-1185">Reference proteome</keyword>